<accession>A0ABR9ZCH9</accession>
<dbReference type="Pfam" id="PF24622">
    <property type="entry name" value="TMP_4"/>
    <property type="match status" value="1"/>
</dbReference>
<reference evidence="2 3" key="1">
    <citation type="journal article" date="2021" name="PeerJ">
        <title>Analysis of 44 Vibrio anguillarum genomes reveals high genetic diversity.</title>
        <authorList>
            <person name="Hansen M.J."/>
            <person name="Dalsgaard I."/>
        </authorList>
    </citation>
    <scope>NUCLEOTIDE SEQUENCE [LARGE SCALE GENOMIC DNA]</scope>
    <source>
        <strain evidence="2 3">040915-1/1B</strain>
    </source>
</reference>
<feature type="coiled-coil region" evidence="1">
    <location>
        <begin position="7"/>
        <end position="34"/>
    </location>
</feature>
<protein>
    <submittedName>
        <fullName evidence="2">Phage tail tape measure protein</fullName>
    </submittedName>
</protein>
<dbReference type="Proteomes" id="UP000726136">
    <property type="component" value="Unassembled WGS sequence"/>
</dbReference>
<gene>
    <name evidence="2" type="ORF">EAY46_24530</name>
</gene>
<feature type="coiled-coil region" evidence="1">
    <location>
        <begin position="102"/>
        <end position="150"/>
    </location>
</feature>
<organism evidence="2 3">
    <name type="scientific">Vibrio anguillarum</name>
    <name type="common">Listonella anguillarum</name>
    <dbReference type="NCBI Taxonomy" id="55601"/>
    <lineage>
        <taxon>Bacteria</taxon>
        <taxon>Pseudomonadati</taxon>
        <taxon>Pseudomonadota</taxon>
        <taxon>Gammaproteobacteria</taxon>
        <taxon>Vibrionales</taxon>
        <taxon>Vibrionaceae</taxon>
        <taxon>Vibrio</taxon>
    </lineage>
</organism>
<name>A0ABR9ZCH9_VIBAN</name>
<evidence type="ECO:0000256" key="1">
    <source>
        <dbReference type="SAM" id="Coils"/>
    </source>
</evidence>
<evidence type="ECO:0000313" key="3">
    <source>
        <dbReference type="Proteomes" id="UP000726136"/>
    </source>
</evidence>
<feature type="non-terminal residue" evidence="2">
    <location>
        <position position="1"/>
    </location>
</feature>
<keyword evidence="3" id="KW-1185">Reference proteome</keyword>
<evidence type="ECO:0000313" key="2">
    <source>
        <dbReference type="EMBL" id="MBF4376154.1"/>
    </source>
</evidence>
<proteinExistence type="predicted"/>
<feature type="non-terminal residue" evidence="2">
    <location>
        <position position="179"/>
    </location>
</feature>
<dbReference type="RefSeq" id="WP_214651675.1">
    <property type="nucleotide sequence ID" value="NZ_RDPI01000597.1"/>
</dbReference>
<keyword evidence="1" id="KW-0175">Coiled coil</keyword>
<dbReference type="EMBL" id="RDPI01000597">
    <property type="protein sequence ID" value="MBF4376154.1"/>
    <property type="molecule type" value="Genomic_DNA"/>
</dbReference>
<sequence length="179" mass="20465">LENNAKLGAAQQELVKFEQQIADLKEKKTLTAQQKSLIADQELIREQLNKNVAIEQELSLRDQAIRIQNMQASVTAQLSSDIERYQSSLANFGAGDETLKRLKEEQAIRNDINKQLERATSRNLAGKTSNEELEAEKRMLEQSLQDRLSAQGQYYEQLDKLESDWKNGAKAAFDNYIYE</sequence>
<comment type="caution">
    <text evidence="2">The sequence shown here is derived from an EMBL/GenBank/DDBJ whole genome shotgun (WGS) entry which is preliminary data.</text>
</comment>